<dbReference type="SUPFAM" id="SSF53098">
    <property type="entry name" value="Ribonuclease H-like"/>
    <property type="match status" value="1"/>
</dbReference>
<protein>
    <recommendedName>
        <fullName evidence="1">Integrase catalytic domain-containing protein</fullName>
    </recommendedName>
</protein>
<dbReference type="GO" id="GO:0003676">
    <property type="term" value="F:nucleic acid binding"/>
    <property type="evidence" value="ECO:0007669"/>
    <property type="project" value="InterPro"/>
</dbReference>
<name>A0A814BF89_9BILA</name>
<dbReference type="PANTHER" id="PTHR37984">
    <property type="entry name" value="PROTEIN CBG26694"/>
    <property type="match status" value="1"/>
</dbReference>
<evidence type="ECO:0000313" key="3">
    <source>
        <dbReference type="Proteomes" id="UP000663879"/>
    </source>
</evidence>
<evidence type="ECO:0000313" key="2">
    <source>
        <dbReference type="EMBL" id="CAF0928721.1"/>
    </source>
</evidence>
<gene>
    <name evidence="2" type="ORF">OXX778_LOCUS12787</name>
</gene>
<proteinExistence type="predicted"/>
<keyword evidence="3" id="KW-1185">Reference proteome</keyword>
<dbReference type="OrthoDB" id="441971at2759"/>
<dbReference type="InterPro" id="IPR012337">
    <property type="entry name" value="RNaseH-like_sf"/>
</dbReference>
<dbReference type="PROSITE" id="PS50994">
    <property type="entry name" value="INTEGRASE"/>
    <property type="match status" value="1"/>
</dbReference>
<dbReference type="InterPro" id="IPR036397">
    <property type="entry name" value="RNaseH_sf"/>
</dbReference>
<dbReference type="InterPro" id="IPR001584">
    <property type="entry name" value="Integrase_cat-core"/>
</dbReference>
<comment type="caution">
    <text evidence="2">The sequence shown here is derived from an EMBL/GenBank/DDBJ whole genome shotgun (WGS) entry which is preliminary data.</text>
</comment>
<sequence length="204" mass="23631">MVDGWCCHLGIPEQILSDGGKQFQSKLIDLVYEYLDISRLKTTLFQPQCDGQSERTIQTIKNMIKANIDVDQKNSDLCVNQLAFAYNSSVHASTNQTPFEMMYRRKPRIPIDIIFPNTEISNRLPVLKEFKIINELGEVTVLEDHNDLIESNLPKIATEYLEELNAKLKVSYEIAAKNRNLKMHKAKIDFYRNIKKFKYVTIQS</sequence>
<evidence type="ECO:0000259" key="1">
    <source>
        <dbReference type="PROSITE" id="PS50994"/>
    </source>
</evidence>
<reference evidence="2" key="1">
    <citation type="submission" date="2021-02" db="EMBL/GenBank/DDBJ databases">
        <authorList>
            <person name="Nowell W R."/>
        </authorList>
    </citation>
    <scope>NUCLEOTIDE SEQUENCE</scope>
    <source>
        <strain evidence="2">Ploen Becks lab</strain>
    </source>
</reference>
<accession>A0A814BF89</accession>
<dbReference type="Proteomes" id="UP000663879">
    <property type="component" value="Unassembled WGS sequence"/>
</dbReference>
<dbReference type="AlphaFoldDB" id="A0A814BF89"/>
<dbReference type="InterPro" id="IPR050951">
    <property type="entry name" value="Retrovirus_Pol_polyprotein"/>
</dbReference>
<dbReference type="PANTHER" id="PTHR37984:SF15">
    <property type="entry name" value="INTEGRASE CATALYTIC DOMAIN-CONTAINING PROTEIN"/>
    <property type="match status" value="1"/>
</dbReference>
<organism evidence="2 3">
    <name type="scientific">Brachionus calyciflorus</name>
    <dbReference type="NCBI Taxonomy" id="104777"/>
    <lineage>
        <taxon>Eukaryota</taxon>
        <taxon>Metazoa</taxon>
        <taxon>Spiralia</taxon>
        <taxon>Gnathifera</taxon>
        <taxon>Rotifera</taxon>
        <taxon>Eurotatoria</taxon>
        <taxon>Monogononta</taxon>
        <taxon>Pseudotrocha</taxon>
        <taxon>Ploima</taxon>
        <taxon>Brachionidae</taxon>
        <taxon>Brachionus</taxon>
    </lineage>
</organism>
<feature type="domain" description="Integrase catalytic" evidence="1">
    <location>
        <begin position="1"/>
        <end position="106"/>
    </location>
</feature>
<dbReference type="EMBL" id="CAJNOC010002360">
    <property type="protein sequence ID" value="CAF0928721.1"/>
    <property type="molecule type" value="Genomic_DNA"/>
</dbReference>
<dbReference type="Gene3D" id="3.30.420.10">
    <property type="entry name" value="Ribonuclease H-like superfamily/Ribonuclease H"/>
    <property type="match status" value="1"/>
</dbReference>
<dbReference type="GO" id="GO:0015074">
    <property type="term" value="P:DNA integration"/>
    <property type="evidence" value="ECO:0007669"/>
    <property type="project" value="InterPro"/>
</dbReference>